<evidence type="ECO:0000313" key="1">
    <source>
        <dbReference type="EMBL" id="GFO34513.1"/>
    </source>
</evidence>
<comment type="caution">
    <text evidence="1">The sequence shown here is derived from an EMBL/GenBank/DDBJ whole genome shotgun (WGS) entry which is preliminary data.</text>
</comment>
<organism evidence="1 2">
    <name type="scientific">Plakobranchus ocellatus</name>
    <dbReference type="NCBI Taxonomy" id="259542"/>
    <lineage>
        <taxon>Eukaryota</taxon>
        <taxon>Metazoa</taxon>
        <taxon>Spiralia</taxon>
        <taxon>Lophotrochozoa</taxon>
        <taxon>Mollusca</taxon>
        <taxon>Gastropoda</taxon>
        <taxon>Heterobranchia</taxon>
        <taxon>Euthyneura</taxon>
        <taxon>Panpulmonata</taxon>
        <taxon>Sacoglossa</taxon>
        <taxon>Placobranchoidea</taxon>
        <taxon>Plakobranchidae</taxon>
        <taxon>Plakobranchus</taxon>
    </lineage>
</organism>
<keyword evidence="2" id="KW-1185">Reference proteome</keyword>
<dbReference type="AlphaFoldDB" id="A0AAV4CRH2"/>
<gene>
    <name evidence="1" type="ORF">PoB_006101800</name>
</gene>
<accession>A0AAV4CRH2</accession>
<dbReference type="Proteomes" id="UP000735302">
    <property type="component" value="Unassembled WGS sequence"/>
</dbReference>
<name>A0AAV4CRH2_9GAST</name>
<dbReference type="EMBL" id="BLXT01006904">
    <property type="protein sequence ID" value="GFO34513.1"/>
    <property type="molecule type" value="Genomic_DNA"/>
</dbReference>
<evidence type="ECO:0000313" key="2">
    <source>
        <dbReference type="Proteomes" id="UP000735302"/>
    </source>
</evidence>
<sequence>MAPKRKINPLKYGTATLCNHESILAKRSTSELEKGGLHIRRVSSSSGCSSHQYCSMYSTGSNSSAAFCTPPAPVKNTASYTPPAPVNNAAFSTLPAALNNIAPGTPLVPVKNTAPYTPPAAVKNVVPNVPVTPVKNVASHAGTPSLVITTTATEVVTRGHR</sequence>
<protein>
    <submittedName>
        <fullName evidence="1">Uncharacterized protein</fullName>
    </submittedName>
</protein>
<proteinExistence type="predicted"/>
<reference evidence="1 2" key="1">
    <citation type="journal article" date="2021" name="Elife">
        <title>Chloroplast acquisition without the gene transfer in kleptoplastic sea slugs, Plakobranchus ocellatus.</title>
        <authorList>
            <person name="Maeda T."/>
            <person name="Takahashi S."/>
            <person name="Yoshida T."/>
            <person name="Shimamura S."/>
            <person name="Takaki Y."/>
            <person name="Nagai Y."/>
            <person name="Toyoda A."/>
            <person name="Suzuki Y."/>
            <person name="Arimoto A."/>
            <person name="Ishii H."/>
            <person name="Satoh N."/>
            <person name="Nishiyama T."/>
            <person name="Hasebe M."/>
            <person name="Maruyama T."/>
            <person name="Minagawa J."/>
            <person name="Obokata J."/>
            <person name="Shigenobu S."/>
        </authorList>
    </citation>
    <scope>NUCLEOTIDE SEQUENCE [LARGE SCALE GENOMIC DNA]</scope>
</reference>